<dbReference type="PANTHER" id="PTHR33066:SF2">
    <property type="entry name" value="FILAGGRIN-2-LIKE"/>
    <property type="match status" value="1"/>
</dbReference>
<accession>V8PG56</accession>
<reference evidence="4 5" key="1">
    <citation type="journal article" date="2013" name="Proc. Natl. Acad. Sci. U.S.A.">
        <title>The king cobra genome reveals dynamic gene evolution and adaptation in the snake venom system.</title>
        <authorList>
            <person name="Vonk F.J."/>
            <person name="Casewell N.R."/>
            <person name="Henkel C.V."/>
            <person name="Heimberg A.M."/>
            <person name="Jansen H.J."/>
            <person name="McCleary R.J."/>
            <person name="Kerkkamp H.M."/>
            <person name="Vos R.A."/>
            <person name="Guerreiro I."/>
            <person name="Calvete J.J."/>
            <person name="Wuster W."/>
            <person name="Woods A.E."/>
            <person name="Logan J.M."/>
            <person name="Harrison R.A."/>
            <person name="Castoe T.A."/>
            <person name="de Koning A.P."/>
            <person name="Pollock D.D."/>
            <person name="Yandell M."/>
            <person name="Calderon D."/>
            <person name="Renjifo C."/>
            <person name="Currier R.B."/>
            <person name="Salgado D."/>
            <person name="Pla D."/>
            <person name="Sanz L."/>
            <person name="Hyder A.S."/>
            <person name="Ribeiro J.M."/>
            <person name="Arntzen J.W."/>
            <person name="van den Thillart G.E."/>
            <person name="Boetzer M."/>
            <person name="Pirovano W."/>
            <person name="Dirks R.P."/>
            <person name="Spaink H.P."/>
            <person name="Duboule D."/>
            <person name="McGlinn E."/>
            <person name="Kini R.M."/>
            <person name="Richardson M.K."/>
        </authorList>
    </citation>
    <scope>NUCLEOTIDE SEQUENCE</scope>
    <source>
        <tissue evidence="4">Blood</tissue>
    </source>
</reference>
<dbReference type="OrthoDB" id="9050082at2759"/>
<dbReference type="PANTHER" id="PTHR33066">
    <property type="entry name" value="INTEGRASE_SAM-LIKE_N DOMAIN-CONTAINING PROTEIN"/>
    <property type="match status" value="1"/>
</dbReference>
<keyword evidence="2" id="KW-0233">DNA recombination</keyword>
<sequence>MHTHGSNGNWKPATWSSASQCAHVLWQAALSVSGTPACVKTRRAKKPGRATGDGWYAWRDGYVCHFQHTWHRFAIMGIDFPGYAEGRARLALDISTSLKMAWCHSVDPLFTVPAPPPPISSNLTTQILPSYFSPSSSNIAAPVEQLLVRTQSRMGLTPPDDALELILTQLLLVNELVSLKALCQPYRAHLPGSTSTHSSPVAAVQITGEDDLMHRHRPQNQPHVDQGPAYSTDLAFLQLVAFSGTLEGSPVQGTGQTPAHQGQQSSGLGGPYGWRNSTRDLIPVRQDLPHKLAGAQSHIPGTEAFQGHGNWMPCTSVDGQHGHKGTRQQTWGDEVQGPDEGGRTFGAVGGETLVVHHNRSYLWGRQLPADWLSWSPVDHTEWCLHPSLFRDLSLRFGTLEVDLFVTPQNTQVNRYFTRFPCQGAEGTNSLRSICARGLLYTFPPLPIIPTVIRKILEEWAELILLAPHWPRRPWFADWQNLPSSGSKSPEVQTDHVVLERLHLREANLPERVILTIQASCKPSTTRIYDATWRVFCLWCLKEDLIPTSTEKGLASNTLRRQVAALSSVLSWESFSSLSHHPSVWRFLKGASNLHPLVVHRYPSWDLLKGLQALTEPPFEPLRLVSLQFLTLKVGFLVAITSARRVSELAALSVRQDLCTFHDNRVVLRLDPTFIPKVNTWFHRSQDIVLPDFCPLLHHDLERKWHTLDVRRALRIYLKRTSTFRKTEAMFVSFSPSHLGNKASLPTLSRWIRACIAQTYKSVALPVPKGLTAYSTRSTVTSAAWATQTSLEEICRAATWASPSPFIRHYHLDFFVSASAAFGRWPDKDPPVDMQQREENGHWYTYLRMPFLSTLLESPAPPLFHPVLTLTKVCQVSSPKLGRLPEAGLLYKNRLSSMTSSGGV</sequence>
<dbReference type="GO" id="GO:0015074">
    <property type="term" value="P:DNA integration"/>
    <property type="evidence" value="ECO:0007669"/>
    <property type="project" value="InterPro"/>
</dbReference>
<dbReference type="Gene3D" id="1.10.443.10">
    <property type="entry name" value="Intergrase catalytic core"/>
    <property type="match status" value="1"/>
</dbReference>
<comment type="caution">
    <text evidence="4">The sequence shown here is derived from an EMBL/GenBank/DDBJ whole genome shotgun (WGS) entry which is preliminary data.</text>
</comment>
<dbReference type="GO" id="GO:0006310">
    <property type="term" value="P:DNA recombination"/>
    <property type="evidence" value="ECO:0007669"/>
    <property type="project" value="UniProtKB-KW"/>
</dbReference>
<dbReference type="GO" id="GO:0003677">
    <property type="term" value="F:DNA binding"/>
    <property type="evidence" value="ECO:0007669"/>
    <property type="project" value="UniProtKB-KW"/>
</dbReference>
<dbReference type="InterPro" id="IPR011010">
    <property type="entry name" value="DNA_brk_join_enz"/>
</dbReference>
<evidence type="ECO:0000313" key="5">
    <source>
        <dbReference type="Proteomes" id="UP000018936"/>
    </source>
</evidence>
<dbReference type="InterPro" id="IPR013762">
    <property type="entry name" value="Integrase-like_cat_sf"/>
</dbReference>
<gene>
    <name evidence="4" type="primary">ZNF608</name>
    <name evidence="4" type="ORF">L345_01287</name>
</gene>
<dbReference type="Gene3D" id="1.10.150.130">
    <property type="match status" value="1"/>
</dbReference>
<keyword evidence="5" id="KW-1185">Reference proteome</keyword>
<keyword evidence="1" id="KW-0238">DNA-binding</keyword>
<dbReference type="EMBL" id="AZIM01000165">
    <property type="protein sequence ID" value="ETE72882.1"/>
    <property type="molecule type" value="Genomic_DNA"/>
</dbReference>
<dbReference type="SUPFAM" id="SSF47823">
    <property type="entry name" value="lambda integrase-like, N-terminal domain"/>
    <property type="match status" value="1"/>
</dbReference>
<proteinExistence type="predicted"/>
<dbReference type="AlphaFoldDB" id="V8PG56"/>
<evidence type="ECO:0000313" key="4">
    <source>
        <dbReference type="EMBL" id="ETE72882.1"/>
    </source>
</evidence>
<evidence type="ECO:0000256" key="1">
    <source>
        <dbReference type="ARBA" id="ARBA00023125"/>
    </source>
</evidence>
<feature type="compositionally biased region" description="Polar residues" evidence="3">
    <location>
        <begin position="251"/>
        <end position="266"/>
    </location>
</feature>
<feature type="region of interest" description="Disordered" evidence="3">
    <location>
        <begin position="248"/>
        <end position="278"/>
    </location>
</feature>
<dbReference type="SUPFAM" id="SSF56349">
    <property type="entry name" value="DNA breaking-rejoining enzymes"/>
    <property type="match status" value="1"/>
</dbReference>
<protein>
    <submittedName>
        <fullName evidence="4">Zinc finger protein</fullName>
    </submittedName>
</protein>
<evidence type="ECO:0000256" key="3">
    <source>
        <dbReference type="SAM" id="MobiDB-lite"/>
    </source>
</evidence>
<name>V8PG56_OPHHA</name>
<feature type="non-terminal residue" evidence="4">
    <location>
        <position position="1"/>
    </location>
</feature>
<dbReference type="InterPro" id="IPR010998">
    <property type="entry name" value="Integrase_recombinase_N"/>
</dbReference>
<dbReference type="Proteomes" id="UP000018936">
    <property type="component" value="Unassembled WGS sequence"/>
</dbReference>
<evidence type="ECO:0000256" key="2">
    <source>
        <dbReference type="ARBA" id="ARBA00023172"/>
    </source>
</evidence>
<organism evidence="4 5">
    <name type="scientific">Ophiophagus hannah</name>
    <name type="common">King cobra</name>
    <name type="synonym">Naja hannah</name>
    <dbReference type="NCBI Taxonomy" id="8665"/>
    <lineage>
        <taxon>Eukaryota</taxon>
        <taxon>Metazoa</taxon>
        <taxon>Chordata</taxon>
        <taxon>Craniata</taxon>
        <taxon>Vertebrata</taxon>
        <taxon>Euteleostomi</taxon>
        <taxon>Lepidosauria</taxon>
        <taxon>Squamata</taxon>
        <taxon>Bifurcata</taxon>
        <taxon>Unidentata</taxon>
        <taxon>Episquamata</taxon>
        <taxon>Toxicofera</taxon>
        <taxon>Serpentes</taxon>
        <taxon>Colubroidea</taxon>
        <taxon>Elapidae</taxon>
        <taxon>Elapinae</taxon>
        <taxon>Ophiophagus</taxon>
    </lineage>
</organism>